<evidence type="ECO:0000313" key="2">
    <source>
        <dbReference type="Proteomes" id="UP000694923"/>
    </source>
</evidence>
<feature type="region of interest" description="Disordered" evidence="1">
    <location>
        <begin position="228"/>
        <end position="358"/>
    </location>
</feature>
<dbReference type="InterPro" id="IPR043220">
    <property type="entry name" value="POM121-like_prot_1"/>
</dbReference>
<proteinExistence type="predicted"/>
<gene>
    <name evidence="3" type="primary">LOC103608979</name>
</gene>
<feature type="compositionally biased region" description="Low complexity" evidence="1">
    <location>
        <begin position="243"/>
        <end position="273"/>
    </location>
</feature>
<dbReference type="GeneID" id="103608979"/>
<sequence length="358" mass="38255">MSFSSTASCAQDSCTARSVTRALGESIREKAEQEKDPKVIEKQEGERRGPEGADTGCTQSAFRPFRVNAALSSFLPRHGPLQRNLREGCWQPTCKMPHTCCLSSCPQRNAITSSYSSTSSIQLPQSRKAQASKVRKEGPQLSILATEICQRKSPGAATGQELPSKISSPTVQSSRPHKRKIPLLPRRRGGSFTLPPCPEPGFRVTAEDLDREKKAALQRISAALGCQGGHWDGRARPPSDSFPLPATVTAPPLAGPMTSVFSSQSSPPSGDPSAAKVTTRLPTKRLRVSAKDTTTPPAKRLWVSAKDTTTPPAKTFCASTPTQRLPGNPGANARSGVGSPCGQKRKAPESGSERFTKS</sequence>
<organism evidence="2 3">
    <name type="scientific">Galeopterus variegatus</name>
    <name type="common">Malayan flying lemur</name>
    <name type="synonym">Cynocephalus variegatus</name>
    <dbReference type="NCBI Taxonomy" id="482537"/>
    <lineage>
        <taxon>Eukaryota</taxon>
        <taxon>Metazoa</taxon>
        <taxon>Chordata</taxon>
        <taxon>Craniata</taxon>
        <taxon>Vertebrata</taxon>
        <taxon>Euteleostomi</taxon>
        <taxon>Mammalia</taxon>
        <taxon>Eutheria</taxon>
        <taxon>Euarchontoglires</taxon>
        <taxon>Dermoptera</taxon>
        <taxon>Cynocephalidae</taxon>
        <taxon>Galeopterus</taxon>
    </lineage>
</organism>
<dbReference type="Proteomes" id="UP000694923">
    <property type="component" value="Unplaced"/>
</dbReference>
<dbReference type="PANTHER" id="PTHR15566:SF4">
    <property type="entry name" value="POM121-LIKE PROTEIN 1-RELATED"/>
    <property type="match status" value="1"/>
</dbReference>
<feature type="region of interest" description="Disordered" evidence="1">
    <location>
        <begin position="154"/>
        <end position="201"/>
    </location>
</feature>
<reference evidence="3" key="1">
    <citation type="submission" date="2025-08" db="UniProtKB">
        <authorList>
            <consortium name="RefSeq"/>
        </authorList>
    </citation>
    <scope>IDENTIFICATION</scope>
</reference>
<keyword evidence="2" id="KW-1185">Reference proteome</keyword>
<feature type="compositionally biased region" description="Basic and acidic residues" evidence="1">
    <location>
        <begin position="346"/>
        <end position="358"/>
    </location>
</feature>
<evidence type="ECO:0000256" key="1">
    <source>
        <dbReference type="SAM" id="MobiDB-lite"/>
    </source>
</evidence>
<feature type="compositionally biased region" description="Basic and acidic residues" evidence="1">
    <location>
        <begin position="26"/>
        <end position="51"/>
    </location>
</feature>
<dbReference type="PANTHER" id="PTHR15566">
    <property type="entry name" value="POM121-LIKE"/>
    <property type="match status" value="1"/>
</dbReference>
<dbReference type="Pfam" id="PF15229">
    <property type="entry name" value="POM121"/>
    <property type="match status" value="1"/>
</dbReference>
<evidence type="ECO:0000313" key="3">
    <source>
        <dbReference type="RefSeq" id="XP_008591582.1"/>
    </source>
</evidence>
<feature type="compositionally biased region" description="Basic residues" evidence="1">
    <location>
        <begin position="175"/>
        <end position="189"/>
    </location>
</feature>
<feature type="compositionally biased region" description="Polar residues" evidence="1">
    <location>
        <begin position="306"/>
        <end position="325"/>
    </location>
</feature>
<dbReference type="RefSeq" id="XP_008591582.1">
    <property type="nucleotide sequence ID" value="XM_008593360.1"/>
</dbReference>
<accession>A0ABM0SFE1</accession>
<protein>
    <submittedName>
        <fullName evidence="3">POM121-like protein 1</fullName>
    </submittedName>
</protein>
<name>A0ABM0SFE1_GALVR</name>
<feature type="region of interest" description="Disordered" evidence="1">
    <location>
        <begin position="25"/>
        <end position="58"/>
    </location>
</feature>
<feature type="compositionally biased region" description="Polar residues" evidence="1">
    <location>
        <begin position="165"/>
        <end position="174"/>
    </location>
</feature>